<name>W2WRC6_PHYNI</name>
<accession>W2WRC6</accession>
<sequence>MQPAPSGSFLHSSSLQSHSHIHTQQPWRPRACDGLPSQSTSSAWVSAAVLFLDVVVQQWGWPGLHNVSGARRWTQCSISWRRRKRSIGLQPLDDIDADACAGSSRWSASRCWRRQATARNGSSACSWSRPASLSRGGSVCVSSARLKLQFCACQRQPEAARRSAGVNDSRMTKTETIELCSRQYEHLNL</sequence>
<dbReference type="AlphaFoldDB" id="W2WRC6"/>
<dbReference type="Proteomes" id="UP000018958">
    <property type="component" value="Unassembled WGS sequence"/>
</dbReference>
<proteinExistence type="predicted"/>
<reference evidence="1 2" key="1">
    <citation type="submission" date="2013-11" db="EMBL/GenBank/DDBJ databases">
        <title>The Genome Sequence of Phytophthora parasitica CJ01A1.</title>
        <authorList>
            <consortium name="The Broad Institute Genomics Platform"/>
            <person name="Russ C."/>
            <person name="Tyler B."/>
            <person name="Panabieres F."/>
            <person name="Shan W."/>
            <person name="Tripathy S."/>
            <person name="Grunwald N."/>
            <person name="Machado M."/>
            <person name="Johnson C.S."/>
            <person name="Walker B."/>
            <person name="Young S.K."/>
            <person name="Zeng Q."/>
            <person name="Gargeya S."/>
            <person name="Fitzgerald M."/>
            <person name="Haas B."/>
            <person name="Abouelleil A."/>
            <person name="Allen A.W."/>
            <person name="Alvarado L."/>
            <person name="Arachchi H.M."/>
            <person name="Berlin A.M."/>
            <person name="Chapman S.B."/>
            <person name="Gainer-Dewar J."/>
            <person name="Goldberg J."/>
            <person name="Griggs A."/>
            <person name="Gujja S."/>
            <person name="Hansen M."/>
            <person name="Howarth C."/>
            <person name="Imamovic A."/>
            <person name="Ireland A."/>
            <person name="Larimer J."/>
            <person name="McCowan C."/>
            <person name="Murphy C."/>
            <person name="Pearson M."/>
            <person name="Poon T.W."/>
            <person name="Priest M."/>
            <person name="Roberts A."/>
            <person name="Saif S."/>
            <person name="Shea T."/>
            <person name="Sisk P."/>
            <person name="Sykes S."/>
            <person name="Wortman J."/>
            <person name="Nusbaum C."/>
            <person name="Birren B."/>
        </authorList>
    </citation>
    <scope>NUCLEOTIDE SEQUENCE [LARGE SCALE GENOMIC DNA]</scope>
    <source>
        <strain evidence="1 2">CJ01A1</strain>
    </source>
</reference>
<organism evidence="1 2">
    <name type="scientific">Phytophthora nicotianae CJ01A1</name>
    <dbReference type="NCBI Taxonomy" id="1317063"/>
    <lineage>
        <taxon>Eukaryota</taxon>
        <taxon>Sar</taxon>
        <taxon>Stramenopiles</taxon>
        <taxon>Oomycota</taxon>
        <taxon>Peronosporomycetes</taxon>
        <taxon>Peronosporales</taxon>
        <taxon>Peronosporaceae</taxon>
        <taxon>Phytophthora</taxon>
    </lineage>
</organism>
<protein>
    <submittedName>
        <fullName evidence="1">Uncharacterized protein</fullName>
    </submittedName>
</protein>
<evidence type="ECO:0000313" key="2">
    <source>
        <dbReference type="Proteomes" id="UP000018958"/>
    </source>
</evidence>
<comment type="caution">
    <text evidence="1">The sequence shown here is derived from an EMBL/GenBank/DDBJ whole genome shotgun (WGS) entry which is preliminary data.</text>
</comment>
<evidence type="ECO:0000313" key="1">
    <source>
        <dbReference type="EMBL" id="ETP13120.1"/>
    </source>
</evidence>
<gene>
    <name evidence="1" type="ORF">F441_11617</name>
</gene>
<dbReference type="EMBL" id="ANIX01002279">
    <property type="protein sequence ID" value="ETP13120.1"/>
    <property type="molecule type" value="Genomic_DNA"/>
</dbReference>